<evidence type="ECO:0000256" key="1">
    <source>
        <dbReference type="ARBA" id="ARBA00001881"/>
    </source>
</evidence>
<dbReference type="AlphaFoldDB" id="A0AAW1HAK5"/>
<comment type="catalytic activity">
    <reaction evidence="7">
        <text>N-formyl-4-amino-5-aminomethyl-2-methylpyrimidine + H2O = 4-amino-5-aminomethyl-2-methylpyrimidine + formate</text>
        <dbReference type="Rhea" id="RHEA:46212"/>
        <dbReference type="ChEBI" id="CHEBI:15377"/>
        <dbReference type="ChEBI" id="CHEBI:15740"/>
        <dbReference type="ChEBI" id="CHEBI:63416"/>
        <dbReference type="ChEBI" id="CHEBI:85895"/>
    </reaction>
</comment>
<keyword evidence="14" id="KW-1185">Reference proteome</keyword>
<dbReference type="FunFam" id="1.20.910.10:FF:000007">
    <property type="entry name" value="Bifunctional TENA-E protein"/>
    <property type="match status" value="1"/>
</dbReference>
<evidence type="ECO:0000256" key="3">
    <source>
        <dbReference type="ARBA" id="ARBA00012684"/>
    </source>
</evidence>
<organism evidence="13 14">
    <name type="scientific">Saponaria officinalis</name>
    <name type="common">Common soapwort</name>
    <name type="synonym">Lychnis saponaria</name>
    <dbReference type="NCBI Taxonomy" id="3572"/>
    <lineage>
        <taxon>Eukaryota</taxon>
        <taxon>Viridiplantae</taxon>
        <taxon>Streptophyta</taxon>
        <taxon>Embryophyta</taxon>
        <taxon>Tracheophyta</taxon>
        <taxon>Spermatophyta</taxon>
        <taxon>Magnoliopsida</taxon>
        <taxon>eudicotyledons</taxon>
        <taxon>Gunneridae</taxon>
        <taxon>Pentapetalae</taxon>
        <taxon>Caryophyllales</taxon>
        <taxon>Caryophyllaceae</taxon>
        <taxon>Caryophylleae</taxon>
        <taxon>Saponaria</taxon>
    </lineage>
</organism>
<dbReference type="GO" id="GO:0050334">
    <property type="term" value="F:thiaminase activity"/>
    <property type="evidence" value="ECO:0007669"/>
    <property type="project" value="UniProtKB-EC"/>
</dbReference>
<gene>
    <name evidence="13" type="ORF">RND81_12G141700</name>
</gene>
<dbReference type="Proteomes" id="UP001443914">
    <property type="component" value="Unassembled WGS sequence"/>
</dbReference>
<evidence type="ECO:0000256" key="6">
    <source>
        <dbReference type="ARBA" id="ARBA00023157"/>
    </source>
</evidence>
<protein>
    <recommendedName>
        <fullName evidence="3">aminopyrimidine aminohydrolase</fullName>
        <ecNumber evidence="3">3.5.99.2</ecNumber>
    </recommendedName>
    <alternativeName>
        <fullName evidence="10">Aminopyrimidine aminohydrolase</fullName>
    </alternativeName>
    <alternativeName>
        <fullName evidence="11">Formylaminopyrimidine amidohydrolase</fullName>
    </alternativeName>
    <alternativeName>
        <fullName evidence="9">Formylaminopyrimidine deformylase</fullName>
    </alternativeName>
</protein>
<dbReference type="PANTHER" id="PTHR43198:SF5">
    <property type="entry name" value="BIFUNCTIONAL TENA-E PROTEIN"/>
    <property type="match status" value="1"/>
</dbReference>
<keyword evidence="6" id="KW-1015">Disulfide bond</keyword>
<evidence type="ECO:0000256" key="10">
    <source>
        <dbReference type="ARBA" id="ARBA00079571"/>
    </source>
</evidence>
<dbReference type="EC" id="3.5.99.2" evidence="3"/>
<comment type="pathway">
    <text evidence="2">Cofactor biosynthesis; thiamine diphosphate biosynthesis.</text>
</comment>
<comment type="similarity">
    <text evidence="8">Belongs to the thiaminase-2 family.</text>
</comment>
<evidence type="ECO:0000313" key="13">
    <source>
        <dbReference type="EMBL" id="KAK9673034.1"/>
    </source>
</evidence>
<evidence type="ECO:0000256" key="4">
    <source>
        <dbReference type="ARBA" id="ARBA00022801"/>
    </source>
</evidence>
<evidence type="ECO:0000256" key="7">
    <source>
        <dbReference type="ARBA" id="ARBA00050721"/>
    </source>
</evidence>
<evidence type="ECO:0000256" key="8">
    <source>
        <dbReference type="ARBA" id="ARBA00060919"/>
    </source>
</evidence>
<dbReference type="CDD" id="cd19357">
    <property type="entry name" value="TenA_E_At3g16990-like"/>
    <property type="match status" value="1"/>
</dbReference>
<sequence>MKKRWQSQKEKKEEKMKTIERWMRKHKVSYFSATHHPFILNIRDASIHSSSFKRWLGQNYLFVRNFVPFVASVLMKCAKESDNESDMEVILAGMASLHDEIAWFKKEAAKWDVQLTGITPHKTNQNYCRFLESLMQPDVDYAVAITAFWTMEAVYQQSFAYCLKDDAKTPAELREACERWGSEGFGQYCSSLQEIAERSLSKVSDDVKAKAEVTFLRVLEEEVEFWNMSEVLELVSSTVSAIN</sequence>
<comment type="catalytic activity">
    <reaction evidence="1">
        <text>4-amino-5-aminomethyl-2-methylpyrimidine + H2O = 4-amino-5-hydroxymethyl-2-methylpyrimidine + NH4(+)</text>
        <dbReference type="Rhea" id="RHEA:31799"/>
        <dbReference type="ChEBI" id="CHEBI:15377"/>
        <dbReference type="ChEBI" id="CHEBI:16892"/>
        <dbReference type="ChEBI" id="CHEBI:28938"/>
        <dbReference type="ChEBI" id="CHEBI:63416"/>
        <dbReference type="EC" id="3.5.99.2"/>
    </reaction>
</comment>
<dbReference type="Pfam" id="PF03070">
    <property type="entry name" value="TENA_THI-4"/>
    <property type="match status" value="1"/>
</dbReference>
<dbReference type="InterPro" id="IPR050967">
    <property type="entry name" value="Thiamine_Salvage_TenA"/>
</dbReference>
<feature type="domain" description="Thiaminase-2/PQQC" evidence="12">
    <location>
        <begin position="32"/>
        <end position="229"/>
    </location>
</feature>
<dbReference type="GO" id="GO:0005829">
    <property type="term" value="C:cytosol"/>
    <property type="evidence" value="ECO:0007669"/>
    <property type="project" value="TreeGrafter"/>
</dbReference>
<evidence type="ECO:0000259" key="12">
    <source>
        <dbReference type="Pfam" id="PF03070"/>
    </source>
</evidence>
<evidence type="ECO:0000256" key="5">
    <source>
        <dbReference type="ARBA" id="ARBA00022977"/>
    </source>
</evidence>
<dbReference type="InterPro" id="IPR004305">
    <property type="entry name" value="Thiaminase-2/PQQC"/>
</dbReference>
<dbReference type="Gene3D" id="1.20.910.10">
    <property type="entry name" value="Heme oxygenase-like"/>
    <property type="match status" value="1"/>
</dbReference>
<evidence type="ECO:0000256" key="2">
    <source>
        <dbReference type="ARBA" id="ARBA00004948"/>
    </source>
</evidence>
<accession>A0AAW1HAK5</accession>
<reference evidence="13" key="1">
    <citation type="submission" date="2024-03" db="EMBL/GenBank/DDBJ databases">
        <title>WGS assembly of Saponaria officinalis var. Norfolk2.</title>
        <authorList>
            <person name="Jenkins J."/>
            <person name="Shu S."/>
            <person name="Grimwood J."/>
            <person name="Barry K."/>
            <person name="Goodstein D."/>
            <person name="Schmutz J."/>
            <person name="Leebens-Mack J."/>
            <person name="Osbourn A."/>
        </authorList>
    </citation>
    <scope>NUCLEOTIDE SEQUENCE [LARGE SCALE GENOMIC DNA]</scope>
    <source>
        <strain evidence="13">JIC</strain>
    </source>
</reference>
<dbReference type="GO" id="GO:0009228">
    <property type="term" value="P:thiamine biosynthetic process"/>
    <property type="evidence" value="ECO:0007669"/>
    <property type="project" value="UniProtKB-KW"/>
</dbReference>
<evidence type="ECO:0000256" key="11">
    <source>
        <dbReference type="ARBA" id="ARBA00082825"/>
    </source>
</evidence>
<name>A0AAW1HAK5_SAPOF</name>
<keyword evidence="5" id="KW-0784">Thiamine biosynthesis</keyword>
<dbReference type="PANTHER" id="PTHR43198">
    <property type="entry name" value="BIFUNCTIONAL TH2 PROTEIN"/>
    <property type="match status" value="1"/>
</dbReference>
<evidence type="ECO:0000256" key="9">
    <source>
        <dbReference type="ARBA" id="ARBA00077314"/>
    </source>
</evidence>
<dbReference type="InterPro" id="IPR016084">
    <property type="entry name" value="Haem_Oase-like_multi-hlx"/>
</dbReference>
<evidence type="ECO:0000313" key="14">
    <source>
        <dbReference type="Proteomes" id="UP001443914"/>
    </source>
</evidence>
<dbReference type="SUPFAM" id="SSF48613">
    <property type="entry name" value="Heme oxygenase-like"/>
    <property type="match status" value="1"/>
</dbReference>
<keyword evidence="4" id="KW-0378">Hydrolase</keyword>
<proteinExistence type="inferred from homology"/>
<dbReference type="EMBL" id="JBDFQZ010000012">
    <property type="protein sequence ID" value="KAK9673034.1"/>
    <property type="molecule type" value="Genomic_DNA"/>
</dbReference>
<comment type="caution">
    <text evidence="13">The sequence shown here is derived from an EMBL/GenBank/DDBJ whole genome shotgun (WGS) entry which is preliminary data.</text>
</comment>